<gene>
    <name evidence="2" type="primary">dtd</name>
    <name evidence="3" type="ORF">SAMN02745136_04997</name>
</gene>
<dbReference type="AlphaFoldDB" id="A0A1M7AZL1"/>
<name>A0A1M7AZL1_9FIRM</name>
<accession>A0A1M7AZL1</accession>
<dbReference type="GO" id="GO:0005737">
    <property type="term" value="C:cytoplasm"/>
    <property type="evidence" value="ECO:0007669"/>
    <property type="project" value="UniProtKB-SubCell"/>
</dbReference>
<keyword evidence="2" id="KW-0378">Hydrolase</keyword>
<dbReference type="RefSeq" id="WP_073279910.1">
    <property type="nucleotide sequence ID" value="NZ_FRAC01000034.1"/>
</dbReference>
<comment type="subcellular location">
    <subcellularLocation>
        <location evidence="2">Cytoplasm</location>
    </subcellularLocation>
</comment>
<dbReference type="NCBIfam" id="TIGR00256">
    <property type="entry name" value="D-aminoacyl-tRNA deacylase"/>
    <property type="match status" value="1"/>
</dbReference>
<dbReference type="Pfam" id="PF02580">
    <property type="entry name" value="Tyr_Deacylase"/>
    <property type="match status" value="1"/>
</dbReference>
<dbReference type="PANTHER" id="PTHR10472:SF5">
    <property type="entry name" value="D-AMINOACYL-TRNA DEACYLASE 1"/>
    <property type="match status" value="1"/>
</dbReference>
<comment type="subunit">
    <text evidence="2">Homodimer.</text>
</comment>
<reference evidence="3 4" key="1">
    <citation type="submission" date="2016-11" db="EMBL/GenBank/DDBJ databases">
        <authorList>
            <person name="Jaros S."/>
            <person name="Januszkiewicz K."/>
            <person name="Wedrychowicz H."/>
        </authorList>
    </citation>
    <scope>NUCLEOTIDE SEQUENCE [LARGE SCALE GENOMIC DNA]</scope>
    <source>
        <strain evidence="3 4">DSM 15929</strain>
    </source>
</reference>
<dbReference type="InterPro" id="IPR003732">
    <property type="entry name" value="Daa-tRNA_deacyls_DTD"/>
</dbReference>
<comment type="catalytic activity">
    <reaction evidence="2">
        <text>glycyl-tRNA(Ala) + H2O = tRNA(Ala) + glycine + H(+)</text>
        <dbReference type="Rhea" id="RHEA:53744"/>
        <dbReference type="Rhea" id="RHEA-COMP:9657"/>
        <dbReference type="Rhea" id="RHEA-COMP:13640"/>
        <dbReference type="ChEBI" id="CHEBI:15377"/>
        <dbReference type="ChEBI" id="CHEBI:15378"/>
        <dbReference type="ChEBI" id="CHEBI:57305"/>
        <dbReference type="ChEBI" id="CHEBI:78442"/>
        <dbReference type="ChEBI" id="CHEBI:78522"/>
    </reaction>
</comment>
<dbReference type="GO" id="GO:0000049">
    <property type="term" value="F:tRNA binding"/>
    <property type="evidence" value="ECO:0007669"/>
    <property type="project" value="UniProtKB-UniRule"/>
</dbReference>
<dbReference type="PANTHER" id="PTHR10472">
    <property type="entry name" value="D-TYROSYL-TRNA TYR DEACYLASE"/>
    <property type="match status" value="1"/>
</dbReference>
<dbReference type="CDD" id="cd00563">
    <property type="entry name" value="Dtyr_deacylase"/>
    <property type="match status" value="1"/>
</dbReference>
<dbReference type="EC" id="3.1.1.96" evidence="2"/>
<dbReference type="Gene3D" id="3.50.80.10">
    <property type="entry name" value="D-tyrosyl-tRNA(Tyr) deacylase"/>
    <property type="match status" value="1"/>
</dbReference>
<dbReference type="OrthoDB" id="9801395at2"/>
<dbReference type="GO" id="GO:0106026">
    <property type="term" value="F:Gly-tRNA(Ala) deacylase activity"/>
    <property type="evidence" value="ECO:0007669"/>
    <property type="project" value="UniProtKB-UniRule"/>
</dbReference>
<comment type="similarity">
    <text evidence="1 2">Belongs to the DTD family.</text>
</comment>
<evidence type="ECO:0000313" key="3">
    <source>
        <dbReference type="EMBL" id="SHL48182.1"/>
    </source>
</evidence>
<dbReference type="InterPro" id="IPR023509">
    <property type="entry name" value="DTD-like_sf"/>
</dbReference>
<proteinExistence type="inferred from homology"/>
<sequence length="150" mass="17028">MKVVIQRVKRASVTIEGEVKASINRGYLLLLGIGKEDTRETADKYLDKILKLRIFDDEEGKTNLSLSDVNGDIMVISQFTLYADCRKGNRPNFLNAAEPARAKELYEYFMISCREKYGRVESGEFGADMKIELLNDGPFTVVLDKEMLGY</sequence>
<keyword evidence="2" id="KW-0820">tRNA-binding</keyword>
<dbReference type="FunFam" id="3.50.80.10:FF:000001">
    <property type="entry name" value="D-aminoacyl-tRNA deacylase"/>
    <property type="match status" value="1"/>
</dbReference>
<dbReference type="STRING" id="1121322.SAMN02745136_04997"/>
<dbReference type="SUPFAM" id="SSF69500">
    <property type="entry name" value="DTD-like"/>
    <property type="match status" value="1"/>
</dbReference>
<dbReference type="GO" id="GO:0043908">
    <property type="term" value="F:Ser(Gly)-tRNA(Ala) hydrolase activity"/>
    <property type="evidence" value="ECO:0007669"/>
    <property type="project" value="UniProtKB-UniRule"/>
</dbReference>
<keyword evidence="2" id="KW-0694">RNA-binding</keyword>
<evidence type="ECO:0000256" key="2">
    <source>
        <dbReference type="HAMAP-Rule" id="MF_00518"/>
    </source>
</evidence>
<dbReference type="EMBL" id="FRAC01000034">
    <property type="protein sequence ID" value="SHL48182.1"/>
    <property type="molecule type" value="Genomic_DNA"/>
</dbReference>
<keyword evidence="4" id="KW-1185">Reference proteome</keyword>
<dbReference type="HAMAP" id="MF_00518">
    <property type="entry name" value="Deacylase_Dtd"/>
    <property type="match status" value="1"/>
</dbReference>
<comment type="catalytic activity">
    <reaction evidence="2">
        <text>a D-aminoacyl-tRNA + H2O = a tRNA + a D-alpha-amino acid + H(+)</text>
        <dbReference type="Rhea" id="RHEA:13953"/>
        <dbReference type="Rhea" id="RHEA-COMP:10123"/>
        <dbReference type="Rhea" id="RHEA-COMP:10124"/>
        <dbReference type="ChEBI" id="CHEBI:15377"/>
        <dbReference type="ChEBI" id="CHEBI:15378"/>
        <dbReference type="ChEBI" id="CHEBI:59871"/>
        <dbReference type="ChEBI" id="CHEBI:78442"/>
        <dbReference type="ChEBI" id="CHEBI:79333"/>
        <dbReference type="EC" id="3.1.1.96"/>
    </reaction>
</comment>
<comment type="domain">
    <text evidence="2">A Gly-cisPro motif from one monomer fits into the active site of the other monomer to allow specific chiral rejection of L-amino acids.</text>
</comment>
<dbReference type="Proteomes" id="UP000184386">
    <property type="component" value="Unassembled WGS sequence"/>
</dbReference>
<feature type="short sequence motif" description="Gly-cisPro motif, important for rejection of L-amino acids" evidence="2">
    <location>
        <begin position="137"/>
        <end position="138"/>
    </location>
</feature>
<keyword evidence="2" id="KW-0963">Cytoplasm</keyword>
<evidence type="ECO:0000256" key="1">
    <source>
        <dbReference type="ARBA" id="ARBA00009673"/>
    </source>
</evidence>
<organism evidence="3 4">
    <name type="scientific">Anaerocolumna jejuensis DSM 15929</name>
    <dbReference type="NCBI Taxonomy" id="1121322"/>
    <lineage>
        <taxon>Bacteria</taxon>
        <taxon>Bacillati</taxon>
        <taxon>Bacillota</taxon>
        <taxon>Clostridia</taxon>
        <taxon>Lachnospirales</taxon>
        <taxon>Lachnospiraceae</taxon>
        <taxon>Anaerocolumna</taxon>
    </lineage>
</organism>
<evidence type="ECO:0000313" key="4">
    <source>
        <dbReference type="Proteomes" id="UP000184386"/>
    </source>
</evidence>
<protein>
    <recommendedName>
        <fullName evidence="2">D-aminoacyl-tRNA deacylase</fullName>
        <shortName evidence="2">DTD</shortName>
        <ecNumber evidence="2">3.1.1.96</ecNumber>
    </recommendedName>
    <alternativeName>
        <fullName evidence="2">Gly-tRNA(Ala) deacylase</fullName>
        <ecNumber evidence="2">3.1.1.-</ecNumber>
    </alternativeName>
</protein>
<dbReference type="GO" id="GO:0019478">
    <property type="term" value="P:D-amino acid catabolic process"/>
    <property type="evidence" value="ECO:0007669"/>
    <property type="project" value="UniProtKB-UniRule"/>
</dbReference>
<comment type="function">
    <text evidence="2">An aminoacyl-tRNA editing enzyme that deacylates mischarged D-aminoacyl-tRNAs. Also deacylates mischarged glycyl-tRNA(Ala), protecting cells against glycine mischarging by AlaRS. Acts via tRNA-based rather than protein-based catalysis; rejects L-amino acids rather than detecting D-amino acids in the active site. By recycling D-aminoacyl-tRNA to D-amino acids and free tRNA molecules, this enzyme counteracts the toxicity associated with the formation of D-aminoacyl-tRNA entities in vivo and helps enforce protein L-homochirality.</text>
</comment>
<dbReference type="EC" id="3.1.1.-" evidence="2"/>
<dbReference type="GO" id="GO:0051500">
    <property type="term" value="F:D-tyrosyl-tRNA(Tyr) deacylase activity"/>
    <property type="evidence" value="ECO:0007669"/>
    <property type="project" value="TreeGrafter"/>
</dbReference>